<accession>A0ABN7P685</accession>
<keyword evidence="6" id="KW-1185">Reference proteome</keyword>
<name>A0ABN7P685_TIMPD</name>
<comment type="similarity">
    <text evidence="4">Belongs to the adenylate kinase family.</text>
</comment>
<organism evidence="5 6">
    <name type="scientific">Timema podura</name>
    <name type="common">Walking stick</name>
    <dbReference type="NCBI Taxonomy" id="61482"/>
    <lineage>
        <taxon>Eukaryota</taxon>
        <taxon>Metazoa</taxon>
        <taxon>Ecdysozoa</taxon>
        <taxon>Arthropoda</taxon>
        <taxon>Hexapoda</taxon>
        <taxon>Insecta</taxon>
        <taxon>Pterygota</taxon>
        <taxon>Neoptera</taxon>
        <taxon>Polyneoptera</taxon>
        <taxon>Phasmatodea</taxon>
        <taxon>Timematodea</taxon>
        <taxon>Timematoidea</taxon>
        <taxon>Timematidae</taxon>
        <taxon>Timema</taxon>
    </lineage>
</organism>
<evidence type="ECO:0000256" key="1">
    <source>
        <dbReference type="ARBA" id="ARBA00022679"/>
    </source>
</evidence>
<keyword evidence="3 4" id="KW-0418">Kinase</keyword>
<protein>
    <recommendedName>
        <fullName evidence="7">Nucleoside-diphosphate kinase</fullName>
    </recommendedName>
</protein>
<dbReference type="Proteomes" id="UP001153148">
    <property type="component" value="Unassembled WGS sequence"/>
</dbReference>
<dbReference type="Gene3D" id="3.40.50.300">
    <property type="entry name" value="P-loop containing nucleotide triphosphate hydrolases"/>
    <property type="match status" value="1"/>
</dbReference>
<comment type="caution">
    <text evidence="5">The sequence shown here is derived from an EMBL/GenBank/DDBJ whole genome shotgun (WGS) entry which is preliminary data.</text>
</comment>
<dbReference type="InterPro" id="IPR027417">
    <property type="entry name" value="P-loop_NTPase"/>
</dbReference>
<dbReference type="PRINTS" id="PR00094">
    <property type="entry name" value="ADENYLTKNASE"/>
</dbReference>
<reference evidence="5" key="1">
    <citation type="submission" date="2021-03" db="EMBL/GenBank/DDBJ databases">
        <authorList>
            <person name="Tran Van P."/>
        </authorList>
    </citation>
    <scope>NUCLEOTIDE SEQUENCE</scope>
</reference>
<evidence type="ECO:0000256" key="3">
    <source>
        <dbReference type="ARBA" id="ARBA00022777"/>
    </source>
</evidence>
<evidence type="ECO:0008006" key="7">
    <source>
        <dbReference type="Google" id="ProtNLM"/>
    </source>
</evidence>
<dbReference type="Pfam" id="PF00406">
    <property type="entry name" value="ADK"/>
    <property type="match status" value="1"/>
</dbReference>
<dbReference type="InterPro" id="IPR000850">
    <property type="entry name" value="Adenylat/UMP-CMP_kin"/>
</dbReference>
<dbReference type="SUPFAM" id="SSF52540">
    <property type="entry name" value="P-loop containing nucleoside triphosphate hydrolases"/>
    <property type="match status" value="1"/>
</dbReference>
<dbReference type="EMBL" id="CAJPIN010013980">
    <property type="protein sequence ID" value="CAG2060905.1"/>
    <property type="molecule type" value="Genomic_DNA"/>
</dbReference>
<gene>
    <name evidence="5" type="ORF">TPAB3V08_LOCUS7861</name>
</gene>
<proteinExistence type="inferred from homology"/>
<feature type="non-terminal residue" evidence="5">
    <location>
        <position position="1"/>
    </location>
</feature>
<keyword evidence="2" id="KW-0547">Nucleotide-binding</keyword>
<evidence type="ECO:0000256" key="4">
    <source>
        <dbReference type="RuleBase" id="RU003330"/>
    </source>
</evidence>
<evidence type="ECO:0000313" key="5">
    <source>
        <dbReference type="EMBL" id="CAG2060905.1"/>
    </source>
</evidence>
<evidence type="ECO:0000256" key="2">
    <source>
        <dbReference type="ARBA" id="ARBA00022741"/>
    </source>
</evidence>
<sequence length="306" mass="34683">ESEALASEATISRPRAHVMDDIKKYRLRFIGLANTYKDVLQEVDVQGKSMERVVEDCVLLIRLMKHCGAPSLPRIVLLGPRGAGKRTQAKLLRDRFNLVHIEFDEVLRQALQEQSELGNILRSRAPSMNLESEHIEKILENRLLSWDCLARGWVLTEFPKNEKEFKILDLVDTPPNRDSTPIFKDIEYQEPFQEACAVILRQGTGLSQSSQAFGYHGGSHKRPLFYDRQGAPRQTNDLAFIEVIVLDVHPEECVSRVSGRRINVFTGSEHHLLSNPPEGPSVQEVAVHPRDKQDVVHNEDGLNELG</sequence>
<evidence type="ECO:0000313" key="6">
    <source>
        <dbReference type="Proteomes" id="UP001153148"/>
    </source>
</evidence>
<dbReference type="PANTHER" id="PTHR23359">
    <property type="entry name" value="NUCLEOTIDE KINASE"/>
    <property type="match status" value="1"/>
</dbReference>
<keyword evidence="1 4" id="KW-0808">Transferase</keyword>